<dbReference type="Proteomes" id="UP000636949">
    <property type="component" value="Unassembled WGS sequence"/>
</dbReference>
<gene>
    <name evidence="1" type="ORF">GCM10010995_05580</name>
</gene>
<organism evidence="1 2">
    <name type="scientific">Cysteiniphilum litorale</name>
    <dbReference type="NCBI Taxonomy" id="2056700"/>
    <lineage>
        <taxon>Bacteria</taxon>
        <taxon>Pseudomonadati</taxon>
        <taxon>Pseudomonadota</taxon>
        <taxon>Gammaproteobacteria</taxon>
        <taxon>Thiotrichales</taxon>
        <taxon>Fastidiosibacteraceae</taxon>
        <taxon>Cysteiniphilum</taxon>
    </lineage>
</organism>
<evidence type="ECO:0000313" key="2">
    <source>
        <dbReference type="Proteomes" id="UP000636949"/>
    </source>
</evidence>
<protein>
    <submittedName>
        <fullName evidence="1">Uncharacterized protein</fullName>
    </submittedName>
</protein>
<evidence type="ECO:0000313" key="1">
    <source>
        <dbReference type="EMBL" id="GGF91179.1"/>
    </source>
</evidence>
<comment type="caution">
    <text evidence="1">The sequence shown here is derived from an EMBL/GenBank/DDBJ whole genome shotgun (WGS) entry which is preliminary data.</text>
</comment>
<name>A0A8J2Z2M7_9GAMM</name>
<dbReference type="AlphaFoldDB" id="A0A8J2Z2M7"/>
<reference evidence="1" key="2">
    <citation type="submission" date="2020-09" db="EMBL/GenBank/DDBJ databases">
        <authorList>
            <person name="Sun Q."/>
            <person name="Zhou Y."/>
        </authorList>
    </citation>
    <scope>NUCLEOTIDE SEQUENCE</scope>
    <source>
        <strain evidence="1">CGMCC 1.15758</strain>
    </source>
</reference>
<keyword evidence="2" id="KW-1185">Reference proteome</keyword>
<reference evidence="1" key="1">
    <citation type="journal article" date="2014" name="Int. J. Syst. Evol. Microbiol.">
        <title>Complete genome sequence of Corynebacterium casei LMG S-19264T (=DSM 44701T), isolated from a smear-ripened cheese.</title>
        <authorList>
            <consortium name="US DOE Joint Genome Institute (JGI-PGF)"/>
            <person name="Walter F."/>
            <person name="Albersmeier A."/>
            <person name="Kalinowski J."/>
            <person name="Ruckert C."/>
        </authorList>
    </citation>
    <scope>NUCLEOTIDE SEQUENCE</scope>
    <source>
        <strain evidence="1">CGMCC 1.15758</strain>
    </source>
</reference>
<dbReference type="EMBL" id="BMJS01000004">
    <property type="protein sequence ID" value="GGF91179.1"/>
    <property type="molecule type" value="Genomic_DNA"/>
</dbReference>
<dbReference type="RefSeq" id="WP_117001766.1">
    <property type="nucleotide sequence ID" value="NZ_BMJS01000004.1"/>
</dbReference>
<accession>A0A8J2Z2M7</accession>
<proteinExistence type="predicted"/>
<sequence>MKYKKNTSFASCFEKESGYPLSEYLAQELPHATYEEIGIKLGISKHTVRKRAQEYGLTKNPNKSNDNEINSFEPDILSKEWLAREFLIELLDELAALREGEK</sequence>